<dbReference type="InterPro" id="IPR026004">
    <property type="entry name" value="Septum_form"/>
</dbReference>
<reference evidence="3 4" key="1">
    <citation type="submission" date="2019-11" db="EMBL/GenBank/DDBJ databases">
        <title>Acidiferrimicrobium australis gen. nov., sp. nov., an acidophilic and obligately heterotrophic, member of the Actinobacteria that catalyses dissimilatory oxido- reduction of iron isolated from metal-rich acidic water in Chile.</title>
        <authorList>
            <person name="Gonzalez D."/>
            <person name="Huber K."/>
            <person name="Hedrich S."/>
            <person name="Rojas-Villalobos C."/>
            <person name="Quatrini R."/>
            <person name="Dinamarca M.A."/>
            <person name="Schwarz A."/>
            <person name="Canales C."/>
            <person name="Nancucheo I."/>
        </authorList>
    </citation>
    <scope>NUCLEOTIDE SEQUENCE [LARGE SCALE GENOMIC DNA]</scope>
    <source>
        <strain evidence="3 4">USS-CCA1</strain>
    </source>
</reference>
<proteinExistence type="predicted"/>
<evidence type="ECO:0000256" key="1">
    <source>
        <dbReference type="SAM" id="MobiDB-lite"/>
    </source>
</evidence>
<protein>
    <recommendedName>
        <fullName evidence="2">Septum formation-related domain-containing protein</fullName>
    </recommendedName>
</protein>
<accession>A0ABW9QUC8</accession>
<feature type="region of interest" description="Disordered" evidence="1">
    <location>
        <begin position="1"/>
        <end position="26"/>
    </location>
</feature>
<keyword evidence="4" id="KW-1185">Reference proteome</keyword>
<evidence type="ECO:0000313" key="3">
    <source>
        <dbReference type="EMBL" id="MST32951.1"/>
    </source>
</evidence>
<evidence type="ECO:0000313" key="4">
    <source>
        <dbReference type="Proteomes" id="UP000437736"/>
    </source>
</evidence>
<comment type="caution">
    <text evidence="3">The sequence shown here is derived from an EMBL/GenBank/DDBJ whole genome shotgun (WGS) entry which is preliminary data.</text>
</comment>
<gene>
    <name evidence="3" type="ORF">GHK86_09505</name>
</gene>
<sequence length="189" mass="20147">MGSVAGRGRDGRSGAHPAAGRPPRPLTVRGLRHWGRWLALCAAASGLGGCSFAGIGTTTPFAARNVSVFRLAPGMCFNPPTKVQAQLTDLRIVPCRTPHTEQVYYTAGTYPAGKGAAYPGATKLERKADGVCVQHFAAYVGTSYQHSSLFYTYLLPTVRAWTTSGDRQLVCVLTTTGRTATRSWKGSRA</sequence>
<dbReference type="Pfam" id="PF13845">
    <property type="entry name" value="Septum_form"/>
    <property type="match status" value="1"/>
</dbReference>
<organism evidence="3 4">
    <name type="scientific">Acidiferrimicrobium australe</name>
    <dbReference type="NCBI Taxonomy" id="2664430"/>
    <lineage>
        <taxon>Bacteria</taxon>
        <taxon>Bacillati</taxon>
        <taxon>Actinomycetota</taxon>
        <taxon>Acidimicrobiia</taxon>
        <taxon>Acidimicrobiales</taxon>
        <taxon>Acidimicrobiaceae</taxon>
        <taxon>Acidiferrimicrobium</taxon>
    </lineage>
</organism>
<dbReference type="Proteomes" id="UP000437736">
    <property type="component" value="Unassembled WGS sequence"/>
</dbReference>
<name>A0ABW9QUC8_9ACTN</name>
<dbReference type="EMBL" id="WJHE01000441">
    <property type="protein sequence ID" value="MST32951.1"/>
    <property type="molecule type" value="Genomic_DNA"/>
</dbReference>
<feature type="domain" description="Septum formation-related" evidence="2">
    <location>
        <begin position="74"/>
        <end position="180"/>
    </location>
</feature>
<evidence type="ECO:0000259" key="2">
    <source>
        <dbReference type="Pfam" id="PF13845"/>
    </source>
</evidence>